<organism evidence="2 3">
    <name type="scientific">Burkholderia mallei</name>
    <name type="common">Pseudomonas mallei</name>
    <dbReference type="NCBI Taxonomy" id="13373"/>
    <lineage>
        <taxon>Bacteria</taxon>
        <taxon>Pseudomonadati</taxon>
        <taxon>Pseudomonadota</taxon>
        <taxon>Betaproteobacteria</taxon>
        <taxon>Burkholderiales</taxon>
        <taxon>Burkholderiaceae</taxon>
        <taxon>Burkholderia</taxon>
        <taxon>pseudomallei group</taxon>
    </lineage>
</organism>
<gene>
    <name evidence="2" type="ORF">EGT70_03095</name>
</gene>
<protein>
    <submittedName>
        <fullName evidence="2">Uncharacterized protein</fullName>
    </submittedName>
</protein>
<feature type="region of interest" description="Disordered" evidence="1">
    <location>
        <begin position="28"/>
        <end position="68"/>
    </location>
</feature>
<proteinExistence type="predicted"/>
<dbReference type="Proteomes" id="UP000269379">
    <property type="component" value="Unassembled WGS sequence"/>
</dbReference>
<evidence type="ECO:0000313" key="2">
    <source>
        <dbReference type="EMBL" id="RPA28686.1"/>
    </source>
</evidence>
<evidence type="ECO:0000313" key="3">
    <source>
        <dbReference type="Proteomes" id="UP000269379"/>
    </source>
</evidence>
<name>A0AAQ0QV29_BURML</name>
<reference evidence="3" key="1">
    <citation type="submission" date="2018-10" db="EMBL/GenBank/DDBJ databases">
        <title>FDA dAtabase for Regulatory Grade micrObial Sequences (FDA-ARGOS): Supporting development and validation of Infectious Disease Dx tests.</title>
        <authorList>
            <person name="Minogue T."/>
            <person name="Wolcott M."/>
            <person name="Wasieloski L."/>
            <person name="Aguilar W."/>
            <person name="Moore D."/>
            <person name="Jaissle J."/>
            <person name="Tallon L."/>
            <person name="Sadzewicz L."/>
            <person name="Zhao X."/>
            <person name="Vavikolanu K."/>
            <person name="Mehta A."/>
            <person name="Aluvathingal J."/>
            <person name="Nadendla S."/>
            <person name="Yan Y."/>
            <person name="Sichtig H."/>
        </authorList>
    </citation>
    <scope>NUCLEOTIDE SEQUENCE [LARGE SCALE GENOMIC DNA]</scope>
    <source>
        <strain evidence="3">FDAARGOS_588</strain>
    </source>
</reference>
<evidence type="ECO:0000256" key="1">
    <source>
        <dbReference type="SAM" id="MobiDB-lite"/>
    </source>
</evidence>
<sequence>MSTAECRGPRGALPARASNARHAARAFASHSRGFGAAATSCDRPRVANRSRTRRPSASRPKRLERPRRLAQLATCAGVHCDRCRSRGRHRSRG</sequence>
<dbReference type="EMBL" id="RKJW01000001">
    <property type="protein sequence ID" value="RPA28686.1"/>
    <property type="molecule type" value="Genomic_DNA"/>
</dbReference>
<comment type="caution">
    <text evidence="2">The sequence shown here is derived from an EMBL/GenBank/DDBJ whole genome shotgun (WGS) entry which is preliminary data.</text>
</comment>
<dbReference type="AlphaFoldDB" id="A0AAQ0QV29"/>
<accession>A0AAQ0QV29</accession>
<feature type="compositionally biased region" description="Basic residues" evidence="1">
    <location>
        <begin position="46"/>
        <end position="60"/>
    </location>
</feature>